<evidence type="ECO:0000313" key="1">
    <source>
        <dbReference type="EMBL" id="PKE55485.1"/>
    </source>
</evidence>
<evidence type="ECO:0000313" key="2">
    <source>
        <dbReference type="Proteomes" id="UP000233606"/>
    </source>
</evidence>
<dbReference type="EMBL" id="PIWU01000027">
    <property type="protein sequence ID" value="PKE55485.1"/>
    <property type="molecule type" value="Genomic_DNA"/>
</dbReference>
<comment type="caution">
    <text evidence="1">The sequence shown here is derived from an EMBL/GenBank/DDBJ whole genome shotgun (WGS) entry which is preliminary data.</text>
</comment>
<reference evidence="1" key="1">
    <citation type="submission" date="2017-12" db="EMBL/GenBank/DDBJ databases">
        <title>Genomics of Macrococcus caseolyticus.</title>
        <authorList>
            <person name="MacFadyen A.C."/>
            <person name="Paterson G.K."/>
        </authorList>
    </citation>
    <scope>NUCLEOTIDE SEQUENCE</scope>
    <source>
        <strain evidence="1">5459_5_49</strain>
    </source>
</reference>
<name>A0ACC9MPZ7_9STAP</name>
<dbReference type="Proteomes" id="UP000233606">
    <property type="component" value="Unassembled WGS sequence"/>
</dbReference>
<organism evidence="1 2">
    <name type="scientific">Macrococcoides caseolyticum</name>
    <dbReference type="NCBI Taxonomy" id="69966"/>
    <lineage>
        <taxon>Bacteria</taxon>
        <taxon>Bacillati</taxon>
        <taxon>Bacillota</taxon>
        <taxon>Bacilli</taxon>
        <taxon>Bacillales</taxon>
        <taxon>Staphylococcaceae</taxon>
        <taxon>Macrococcoides</taxon>
    </lineage>
</organism>
<sequence length="264" mass="30141">MNELQVFNFDELPIRTLEVDGEPYFVGKDVADILGYSNSRKALGDHVDLEDKKDGVTIRDTMGRNQQPTLINESGLYALIFSSRLESAKRFKRWVTSEVLPQIRNKGMYITKATATEMINNPEILTMLVEQIAKVSNLQLDYNTQTSNELKEIKQTLTGEYVTPQDITAIKYMVKDKAEKYVDANGTQLTLEDVATADIYELAQHNKRLKEQRRYDIGKAKSKILVATKKHLGMKGNAPNNHIKRRDVDRAIQFIKDMRNSEIA</sequence>
<proteinExistence type="predicted"/>
<gene>
    <name evidence="1" type="ORF">CW682_11715</name>
</gene>
<accession>A0ACC9MPZ7</accession>
<keyword evidence="2" id="KW-1185">Reference proteome</keyword>
<protein>
    <submittedName>
        <fullName evidence="1">Phage repressor protein/antirepressor Ant</fullName>
    </submittedName>
</protein>